<gene>
    <name evidence="2" type="ORF">GGR43_003650</name>
</gene>
<dbReference type="Pfam" id="PF07508">
    <property type="entry name" value="Recombinase"/>
    <property type="match status" value="1"/>
</dbReference>
<dbReference type="Gene3D" id="3.90.1750.20">
    <property type="entry name" value="Putative Large Serine Recombinase, Chain B, Domain 2"/>
    <property type="match status" value="1"/>
</dbReference>
<dbReference type="GO" id="GO:0000150">
    <property type="term" value="F:DNA strand exchange activity"/>
    <property type="evidence" value="ECO:0007669"/>
    <property type="project" value="InterPro"/>
</dbReference>
<dbReference type="InterPro" id="IPR038109">
    <property type="entry name" value="DNA_bind_recomb_sf"/>
</dbReference>
<dbReference type="AlphaFoldDB" id="A0A7W6FR88"/>
<evidence type="ECO:0000313" key="3">
    <source>
        <dbReference type="Proteomes" id="UP000571950"/>
    </source>
</evidence>
<proteinExistence type="predicted"/>
<comment type="caution">
    <text evidence="2">The sequence shown here is derived from an EMBL/GenBank/DDBJ whole genome shotgun (WGS) entry which is preliminary data.</text>
</comment>
<sequence>MSGISQQNSRHQKRTAHGVSFQRGALFALLSNRIYLGETAHKGTAYPGDHEALIDRELWDKVQALIARAISAVRPVMRTRRHFASPSREAIRARRSFSKRSSSACPASWASSYPAPIHRGGVGLQCWQGIGQGTDLGCQHLPGGANFPVRCFHIIRQPSLGLCPVLCTERNFPIRAGLARLGEDRGLQFFGNAAVGIIDAADLFELCTHSQSSCYRCNSLM</sequence>
<evidence type="ECO:0000313" key="2">
    <source>
        <dbReference type="EMBL" id="MBB3927911.1"/>
    </source>
</evidence>
<evidence type="ECO:0000259" key="1">
    <source>
        <dbReference type="Pfam" id="PF07508"/>
    </source>
</evidence>
<dbReference type="Proteomes" id="UP000571950">
    <property type="component" value="Unassembled WGS sequence"/>
</dbReference>
<organism evidence="2 3">
    <name type="scientific">Sphingobium jiangsuense</name>
    <dbReference type="NCBI Taxonomy" id="870476"/>
    <lineage>
        <taxon>Bacteria</taxon>
        <taxon>Pseudomonadati</taxon>
        <taxon>Pseudomonadota</taxon>
        <taxon>Alphaproteobacteria</taxon>
        <taxon>Sphingomonadales</taxon>
        <taxon>Sphingomonadaceae</taxon>
        <taxon>Sphingobium</taxon>
    </lineage>
</organism>
<dbReference type="InterPro" id="IPR011109">
    <property type="entry name" value="DNA_bind_recombinase_dom"/>
</dbReference>
<keyword evidence="3" id="KW-1185">Reference proteome</keyword>
<name>A0A7W6FR88_9SPHN</name>
<reference evidence="2 3" key="1">
    <citation type="submission" date="2020-08" db="EMBL/GenBank/DDBJ databases">
        <title>Genomic Encyclopedia of Type Strains, Phase IV (KMG-IV): sequencing the most valuable type-strain genomes for metagenomic binning, comparative biology and taxonomic classification.</title>
        <authorList>
            <person name="Goeker M."/>
        </authorList>
    </citation>
    <scope>NUCLEOTIDE SEQUENCE [LARGE SCALE GENOMIC DNA]</scope>
    <source>
        <strain evidence="2 3">DSM 26189</strain>
    </source>
</reference>
<accession>A0A7W6FR88</accession>
<dbReference type="EMBL" id="JACIDT010000016">
    <property type="protein sequence ID" value="MBB3927911.1"/>
    <property type="molecule type" value="Genomic_DNA"/>
</dbReference>
<dbReference type="GO" id="GO:0003677">
    <property type="term" value="F:DNA binding"/>
    <property type="evidence" value="ECO:0007669"/>
    <property type="project" value="InterPro"/>
</dbReference>
<protein>
    <recommendedName>
        <fullName evidence="1">Recombinase domain-containing protein</fullName>
    </recommendedName>
</protein>
<feature type="domain" description="Recombinase" evidence="1">
    <location>
        <begin position="10"/>
        <end position="67"/>
    </location>
</feature>